<keyword evidence="1" id="KW-0614">Plasmid</keyword>
<protein>
    <submittedName>
        <fullName evidence="1">MoaD family protein</fullName>
    </submittedName>
</protein>
<dbReference type="AlphaFoldDB" id="G7VAH0"/>
<dbReference type="KEGG" id="tli:Tlie_1913"/>
<dbReference type="InterPro" id="IPR016155">
    <property type="entry name" value="Mopterin_synth/thiamin_S_b"/>
</dbReference>
<dbReference type="EMBL" id="CP003097">
    <property type="protein sequence ID" value="AER67620.1"/>
    <property type="molecule type" value="Genomic_DNA"/>
</dbReference>
<dbReference type="Gene3D" id="3.10.20.30">
    <property type="match status" value="1"/>
</dbReference>
<dbReference type="InterPro" id="IPR012675">
    <property type="entry name" value="Beta-grasp_dom_sf"/>
</dbReference>
<accession>G7VAH0</accession>
<dbReference type="OrthoDB" id="2112016at2"/>
<dbReference type="HOGENOM" id="CLU_114601_1_2_0"/>
<dbReference type="NCBIfam" id="TIGR01687">
    <property type="entry name" value="moaD_arch"/>
    <property type="match status" value="1"/>
</dbReference>
<dbReference type="SUPFAM" id="SSF54285">
    <property type="entry name" value="MoaD/ThiS"/>
    <property type="match status" value="1"/>
</dbReference>
<dbReference type="InterPro" id="IPR010038">
    <property type="entry name" value="MoaD_arc-typ"/>
</dbReference>
<dbReference type="Pfam" id="PF02597">
    <property type="entry name" value="ThiS"/>
    <property type="match status" value="1"/>
</dbReference>
<name>G7VAH0_THELD</name>
<evidence type="ECO:0000313" key="1">
    <source>
        <dbReference type="EMBL" id="AER67620.1"/>
    </source>
</evidence>
<geneLocation type="plasmid" evidence="1 2">
    <name>pTLIE01</name>
</geneLocation>
<gene>
    <name evidence="1" type="ordered locus">Tlie_1913</name>
</gene>
<dbReference type="PANTHER" id="PTHR38031">
    <property type="entry name" value="SULFUR CARRIER PROTEIN SLR0821-RELATED"/>
    <property type="match status" value="1"/>
</dbReference>
<dbReference type="CDD" id="cd17505">
    <property type="entry name" value="Ubl_SAMP1_like"/>
    <property type="match status" value="1"/>
</dbReference>
<dbReference type="eggNOG" id="COG1977">
    <property type="taxonomic scope" value="Bacteria"/>
</dbReference>
<dbReference type="Proteomes" id="UP000005868">
    <property type="component" value="Plasmid pTLIE01"/>
</dbReference>
<reference evidence="1 2" key="1">
    <citation type="submission" date="2011-10" db="EMBL/GenBank/DDBJ databases">
        <title>The complete genome of plasmid of Thermovirga lienii DSM 17291.</title>
        <authorList>
            <consortium name="US DOE Joint Genome Institute (JGI-PGF)"/>
            <person name="Lucas S."/>
            <person name="Copeland A."/>
            <person name="Lapidus A."/>
            <person name="Glavina del Rio T."/>
            <person name="Dalin E."/>
            <person name="Tice H."/>
            <person name="Bruce D."/>
            <person name="Goodwin L."/>
            <person name="Pitluck S."/>
            <person name="Peters L."/>
            <person name="Mikhailova N."/>
            <person name="Saunders E."/>
            <person name="Kyrpides N."/>
            <person name="Mavromatis K."/>
            <person name="Ivanova N."/>
            <person name="Last F.I."/>
            <person name="Brettin T."/>
            <person name="Detter J.C."/>
            <person name="Han C."/>
            <person name="Larimer F."/>
            <person name="Land M."/>
            <person name="Hauser L."/>
            <person name="Markowitz V."/>
            <person name="Cheng J.-F."/>
            <person name="Hugenholtz P."/>
            <person name="Woyke T."/>
            <person name="Wu D."/>
            <person name="Spring S."/>
            <person name="Schroeder M."/>
            <person name="Brambilla E.-M."/>
            <person name="Klenk H.-P."/>
            <person name="Eisen J.A."/>
        </authorList>
    </citation>
    <scope>NUCLEOTIDE SEQUENCE [LARGE SCALE GENOMIC DNA]</scope>
    <source>
        <strain evidence="2">ATCC BAA-1197 / DSM 17291 / Cas60314</strain>
        <plasmid evidence="2">Plasmid pTLIE01</plasmid>
    </source>
</reference>
<sequence length="83" mass="9162">MAKVKLFATLVEIAKRKEIEIEAKTAREVLDKLKGLYGPSFEKELEHGMIFLVNGRDIAHLQGLDTPVNEDDVISLFPPIGGG</sequence>
<proteinExistence type="predicted"/>
<keyword evidence="2" id="KW-1185">Reference proteome</keyword>
<dbReference type="InterPro" id="IPR052045">
    <property type="entry name" value="Sulfur_Carrier/Prot_Modifier"/>
</dbReference>
<dbReference type="InterPro" id="IPR003749">
    <property type="entry name" value="ThiS/MoaD-like"/>
</dbReference>
<evidence type="ECO:0000313" key="2">
    <source>
        <dbReference type="Proteomes" id="UP000005868"/>
    </source>
</evidence>
<dbReference type="PANTHER" id="PTHR38031:SF1">
    <property type="entry name" value="SULFUR CARRIER PROTEIN CYSO"/>
    <property type="match status" value="1"/>
</dbReference>
<organism evidence="1 2">
    <name type="scientific">Thermovirga lienii (strain ATCC BAA-1197 / DSM 17291 / Cas60314)</name>
    <dbReference type="NCBI Taxonomy" id="580340"/>
    <lineage>
        <taxon>Bacteria</taxon>
        <taxon>Thermotogati</taxon>
        <taxon>Synergistota</taxon>
        <taxon>Synergistia</taxon>
        <taxon>Synergistales</taxon>
        <taxon>Thermovirgaceae</taxon>
        <taxon>Thermovirga</taxon>
    </lineage>
</organism>